<evidence type="ECO:0000313" key="1">
    <source>
        <dbReference type="EMBL" id="CAK5086308.1"/>
    </source>
</evidence>
<proteinExistence type="predicted"/>
<keyword evidence="2" id="KW-1185">Reference proteome</keyword>
<dbReference type="Proteomes" id="UP001497535">
    <property type="component" value="Unassembled WGS sequence"/>
</dbReference>
<evidence type="ECO:0000313" key="2">
    <source>
        <dbReference type="Proteomes" id="UP001497535"/>
    </source>
</evidence>
<sequence>MILFFVVVEVDVVISASSDTTVKVWEKSKKGNSSFNVKNTQGLCSLFGLFS</sequence>
<reference evidence="1" key="1">
    <citation type="submission" date="2023-11" db="EMBL/GenBank/DDBJ databases">
        <authorList>
            <person name="Poullet M."/>
        </authorList>
    </citation>
    <scope>NUCLEOTIDE SEQUENCE</scope>
    <source>
        <strain evidence="1">E1834</strain>
    </source>
</reference>
<comment type="caution">
    <text evidence="1">The sequence shown here is derived from an EMBL/GenBank/DDBJ whole genome shotgun (WGS) entry which is preliminary data.</text>
</comment>
<name>A0ACB1A560_MELEN</name>
<organism evidence="1 2">
    <name type="scientific">Meloidogyne enterolobii</name>
    <name type="common">Root-knot nematode worm</name>
    <name type="synonym">Meloidogyne mayaguensis</name>
    <dbReference type="NCBI Taxonomy" id="390850"/>
    <lineage>
        <taxon>Eukaryota</taxon>
        <taxon>Metazoa</taxon>
        <taxon>Ecdysozoa</taxon>
        <taxon>Nematoda</taxon>
        <taxon>Chromadorea</taxon>
        <taxon>Rhabditida</taxon>
        <taxon>Tylenchina</taxon>
        <taxon>Tylenchomorpha</taxon>
        <taxon>Tylenchoidea</taxon>
        <taxon>Meloidogynidae</taxon>
        <taxon>Meloidogyninae</taxon>
        <taxon>Meloidogyne</taxon>
    </lineage>
</organism>
<dbReference type="EMBL" id="CAVMJV010000060">
    <property type="protein sequence ID" value="CAK5086308.1"/>
    <property type="molecule type" value="Genomic_DNA"/>
</dbReference>
<gene>
    <name evidence="1" type="ORF">MENTE1834_LOCUS33800</name>
</gene>
<protein>
    <submittedName>
        <fullName evidence="1">Uncharacterized protein</fullName>
    </submittedName>
</protein>
<accession>A0ACB1A560</accession>